<feature type="region of interest" description="Disordered" evidence="1">
    <location>
        <begin position="1"/>
        <end position="21"/>
    </location>
</feature>
<reference evidence="5 6" key="1">
    <citation type="submission" date="2024-10" db="EMBL/GenBank/DDBJ databases">
        <authorList>
            <person name="Riesco R."/>
        </authorList>
    </citation>
    <scope>NUCLEOTIDE SEQUENCE [LARGE SCALE GENOMIC DNA]</scope>
    <source>
        <strain evidence="3 5">NCIMB 15449</strain>
        <strain evidence="4 6">NCIMB 15450</strain>
    </source>
</reference>
<evidence type="ECO:0000256" key="1">
    <source>
        <dbReference type="SAM" id="MobiDB-lite"/>
    </source>
</evidence>
<gene>
    <name evidence="3" type="ORF">ACHIPZ_16495</name>
    <name evidence="4" type="ORF">ACHIRB_30545</name>
</gene>
<feature type="transmembrane region" description="Helical" evidence="2">
    <location>
        <begin position="204"/>
        <end position="221"/>
    </location>
</feature>
<evidence type="ECO:0000313" key="4">
    <source>
        <dbReference type="EMBL" id="MFH5232875.1"/>
    </source>
</evidence>
<keyword evidence="2" id="KW-1133">Transmembrane helix</keyword>
<evidence type="ECO:0000256" key="2">
    <source>
        <dbReference type="SAM" id="Phobius"/>
    </source>
</evidence>
<keyword evidence="2" id="KW-0472">Membrane</keyword>
<keyword evidence="2" id="KW-0812">Transmembrane</keyword>
<evidence type="ECO:0000313" key="3">
    <source>
        <dbReference type="EMBL" id="MFH5209780.1"/>
    </source>
</evidence>
<evidence type="ECO:0000313" key="5">
    <source>
        <dbReference type="Proteomes" id="UP001609175"/>
    </source>
</evidence>
<dbReference type="Proteomes" id="UP001609175">
    <property type="component" value="Unassembled WGS sequence"/>
</dbReference>
<name>A0ABW7KI83_9NOCA</name>
<dbReference type="EMBL" id="JBIMSN010000165">
    <property type="protein sequence ID" value="MFH5232875.1"/>
    <property type="molecule type" value="Genomic_DNA"/>
</dbReference>
<organism evidence="4 6">
    <name type="scientific">Antrihabitans spumae</name>
    <dbReference type="NCBI Taxonomy" id="3373370"/>
    <lineage>
        <taxon>Bacteria</taxon>
        <taxon>Bacillati</taxon>
        <taxon>Actinomycetota</taxon>
        <taxon>Actinomycetes</taxon>
        <taxon>Mycobacteriales</taxon>
        <taxon>Nocardiaceae</taxon>
        <taxon>Antrihabitans</taxon>
    </lineage>
</organism>
<evidence type="ECO:0000313" key="6">
    <source>
        <dbReference type="Proteomes" id="UP001609219"/>
    </source>
</evidence>
<dbReference type="EMBL" id="JBIMSO010000057">
    <property type="protein sequence ID" value="MFH5209780.1"/>
    <property type="molecule type" value="Genomic_DNA"/>
</dbReference>
<dbReference type="RefSeq" id="WP_395115487.1">
    <property type="nucleotide sequence ID" value="NZ_JBIMSN010000165.1"/>
</dbReference>
<keyword evidence="6" id="KW-1185">Reference proteome</keyword>
<protein>
    <submittedName>
        <fullName evidence="4">Uncharacterized protein</fullName>
    </submittedName>
</protein>
<dbReference type="Proteomes" id="UP001609219">
    <property type="component" value="Unassembled WGS sequence"/>
</dbReference>
<accession>A0ABW7KI83</accession>
<sequence>MLEGDENPGRHLLPVEGGEPTMWSDASFDPHRLRGDRQLDLLTDPLHAKSHFERLWDQSVSSGDPLHRCVVAAQLADLEEDPLRELMWNLRALGAAEHLTMTLDVDEQDGNVLTGLYPTLLVGIAGSHRKLGNAGAAQTNLALARLAIQKVDDDVERASLLNVIDIESTSLRSDEHELNRDFGRRFSWIDTLSRGKTVPIAQSVLALVVYILLGVSIWWLLMKGWSHDYPY</sequence>
<proteinExistence type="predicted"/>
<comment type="caution">
    <text evidence="4">The sequence shown here is derived from an EMBL/GenBank/DDBJ whole genome shotgun (WGS) entry which is preliminary data.</text>
</comment>